<evidence type="ECO:0000256" key="3">
    <source>
        <dbReference type="ARBA" id="ARBA00022448"/>
    </source>
</evidence>
<gene>
    <name evidence="11" type="ORF">BCR44DRAFT_38440</name>
</gene>
<keyword evidence="7" id="KW-0406">Ion transport</keyword>
<keyword evidence="12" id="KW-1185">Reference proteome</keyword>
<dbReference type="InterPro" id="IPR008389">
    <property type="entry name" value="ATPase_V0-cplx_e1/e2_su"/>
</dbReference>
<dbReference type="Proteomes" id="UP000193411">
    <property type="component" value="Unassembled WGS sequence"/>
</dbReference>
<dbReference type="Pfam" id="PF05493">
    <property type="entry name" value="ATP_synt_H"/>
    <property type="match status" value="1"/>
</dbReference>
<feature type="chain" id="PRO_5012779292" evidence="10">
    <location>
        <begin position="19"/>
        <end position="73"/>
    </location>
</feature>
<keyword evidence="8 9" id="KW-0472">Membrane</keyword>
<keyword evidence="3" id="KW-0813">Transport</keyword>
<dbReference type="EMBL" id="MCFL01000017">
    <property type="protein sequence ID" value="ORZ36418.1"/>
    <property type="molecule type" value="Genomic_DNA"/>
</dbReference>
<evidence type="ECO:0000256" key="9">
    <source>
        <dbReference type="SAM" id="Phobius"/>
    </source>
</evidence>
<evidence type="ECO:0000256" key="10">
    <source>
        <dbReference type="SAM" id="SignalP"/>
    </source>
</evidence>
<accession>A0A1Y2HP93</accession>
<reference evidence="11 12" key="1">
    <citation type="submission" date="2016-07" db="EMBL/GenBank/DDBJ databases">
        <title>Pervasive Adenine N6-methylation of Active Genes in Fungi.</title>
        <authorList>
            <consortium name="DOE Joint Genome Institute"/>
            <person name="Mondo S.J."/>
            <person name="Dannebaum R.O."/>
            <person name="Kuo R.C."/>
            <person name="Labutti K."/>
            <person name="Haridas S."/>
            <person name="Kuo A."/>
            <person name="Salamov A."/>
            <person name="Ahrendt S.R."/>
            <person name="Lipzen A."/>
            <person name="Sullivan W."/>
            <person name="Andreopoulos W.B."/>
            <person name="Clum A."/>
            <person name="Lindquist E."/>
            <person name="Daum C."/>
            <person name="Ramamoorthy G.K."/>
            <person name="Gryganskyi A."/>
            <person name="Culley D."/>
            <person name="Magnuson J.K."/>
            <person name="James T.Y."/>
            <person name="O'Malley M.A."/>
            <person name="Stajich J.E."/>
            <person name="Spatafora J.W."/>
            <person name="Visel A."/>
            <person name="Grigoriev I.V."/>
        </authorList>
    </citation>
    <scope>NUCLEOTIDE SEQUENCE [LARGE SCALE GENOMIC DNA]</scope>
    <source>
        <strain evidence="11 12">PL171</strain>
    </source>
</reference>
<keyword evidence="10" id="KW-0732">Signal</keyword>
<comment type="caution">
    <text evidence="11">The sequence shown here is derived from an EMBL/GenBank/DDBJ whole genome shotgun (WGS) entry which is preliminary data.</text>
</comment>
<evidence type="ECO:0000256" key="8">
    <source>
        <dbReference type="ARBA" id="ARBA00023136"/>
    </source>
</evidence>
<evidence type="ECO:0000256" key="6">
    <source>
        <dbReference type="ARBA" id="ARBA00022989"/>
    </source>
</evidence>
<comment type="subcellular location">
    <subcellularLocation>
        <location evidence="1">Endomembrane system</location>
        <topology evidence="1">Multi-pass membrane protein</topology>
    </subcellularLocation>
</comment>
<comment type="similarity">
    <text evidence="2">Belongs to the V-ATPase e1/e2 subunit family.</text>
</comment>
<feature type="transmembrane region" description="Helical" evidence="9">
    <location>
        <begin position="34"/>
        <end position="53"/>
    </location>
</feature>
<organism evidence="11 12">
    <name type="scientific">Catenaria anguillulae PL171</name>
    <dbReference type="NCBI Taxonomy" id="765915"/>
    <lineage>
        <taxon>Eukaryota</taxon>
        <taxon>Fungi</taxon>
        <taxon>Fungi incertae sedis</taxon>
        <taxon>Blastocladiomycota</taxon>
        <taxon>Blastocladiomycetes</taxon>
        <taxon>Blastocladiales</taxon>
        <taxon>Catenariaceae</taxon>
        <taxon>Catenaria</taxon>
    </lineage>
</organism>
<dbReference type="GO" id="GO:0046961">
    <property type="term" value="F:proton-transporting ATPase activity, rotational mechanism"/>
    <property type="evidence" value="ECO:0007669"/>
    <property type="project" value="InterPro"/>
</dbReference>
<dbReference type="OrthoDB" id="1508846at2759"/>
<keyword evidence="5" id="KW-0375">Hydrogen ion transport</keyword>
<proteinExistence type="inferred from homology"/>
<sequence>MGAIVFILFCLLIAACLAVYFLYPKGHDRNLHVSSIILTLTCVYLMWAITYMAQLNPIIPPKKALPKEGAGGH</sequence>
<dbReference type="GO" id="GO:0007035">
    <property type="term" value="P:vacuolar acidification"/>
    <property type="evidence" value="ECO:0007669"/>
    <property type="project" value="TreeGrafter"/>
</dbReference>
<evidence type="ECO:0000256" key="4">
    <source>
        <dbReference type="ARBA" id="ARBA00022692"/>
    </source>
</evidence>
<dbReference type="PANTHER" id="PTHR12263">
    <property type="entry name" value="VACUOLAR ATP SYNTHASE SUBUNIT H"/>
    <property type="match status" value="1"/>
</dbReference>
<evidence type="ECO:0000256" key="7">
    <source>
        <dbReference type="ARBA" id="ARBA00023065"/>
    </source>
</evidence>
<dbReference type="GO" id="GO:0012505">
    <property type="term" value="C:endomembrane system"/>
    <property type="evidence" value="ECO:0007669"/>
    <property type="project" value="UniProtKB-SubCell"/>
</dbReference>
<dbReference type="PANTHER" id="PTHR12263:SF0">
    <property type="entry name" value="V-TYPE PROTON ATPASE SUBUNIT"/>
    <property type="match status" value="1"/>
</dbReference>
<dbReference type="STRING" id="765915.A0A1Y2HP93"/>
<evidence type="ECO:0000313" key="11">
    <source>
        <dbReference type="EMBL" id="ORZ36418.1"/>
    </source>
</evidence>
<name>A0A1Y2HP93_9FUNG</name>
<feature type="signal peptide" evidence="10">
    <location>
        <begin position="1"/>
        <end position="18"/>
    </location>
</feature>
<evidence type="ECO:0000256" key="1">
    <source>
        <dbReference type="ARBA" id="ARBA00004127"/>
    </source>
</evidence>
<keyword evidence="4 9" id="KW-0812">Transmembrane</keyword>
<dbReference type="AlphaFoldDB" id="A0A1Y2HP93"/>
<evidence type="ECO:0000256" key="5">
    <source>
        <dbReference type="ARBA" id="ARBA00022781"/>
    </source>
</evidence>
<keyword evidence="6 9" id="KW-1133">Transmembrane helix</keyword>
<evidence type="ECO:0000313" key="12">
    <source>
        <dbReference type="Proteomes" id="UP000193411"/>
    </source>
</evidence>
<evidence type="ECO:0000256" key="2">
    <source>
        <dbReference type="ARBA" id="ARBA00008328"/>
    </source>
</evidence>
<protein>
    <submittedName>
        <fullName evidence="11">Putative vacuolar ATP synthase subunit E</fullName>
    </submittedName>
</protein>
<dbReference type="GO" id="GO:0000220">
    <property type="term" value="C:vacuolar proton-transporting V-type ATPase, V0 domain"/>
    <property type="evidence" value="ECO:0007669"/>
    <property type="project" value="TreeGrafter"/>
</dbReference>